<accession>A0A7D6VT44</accession>
<sequence length="196" mass="22396">MRKDIDDLIKELKLPTLGFKSNYKCAEEYLMPNEKVLFIYPGNASISAAKQDEKFSPDQLNLKNKKPGIFVITTNRIFHANSIFGGSFEQIEKNEIVSYRVSKVPLIGGTIQIFSNHKSLEIDLSYKKQIVEAAKKSVMSLIESKNSSKVTNVENNLDREVIDIPEQIKKLADLRDVGILSEQEFTQKKRELLERM</sequence>
<dbReference type="Proteomes" id="UP000512286">
    <property type="component" value="Chromosome"/>
</dbReference>
<evidence type="ECO:0000313" key="4">
    <source>
        <dbReference type="Proteomes" id="UP000512286"/>
    </source>
</evidence>
<feature type="domain" description="YokE-like PH" evidence="2">
    <location>
        <begin position="30"/>
        <end position="134"/>
    </location>
</feature>
<feature type="domain" description="SHOCT" evidence="1">
    <location>
        <begin position="166"/>
        <end position="193"/>
    </location>
</feature>
<dbReference type="KEGG" id="cint:HZF06_19125"/>
<evidence type="ECO:0000313" key="3">
    <source>
        <dbReference type="EMBL" id="QLY79170.1"/>
    </source>
</evidence>
<dbReference type="InterPro" id="IPR039519">
    <property type="entry name" value="YokE-like_PH"/>
</dbReference>
<dbReference type="EMBL" id="CP059378">
    <property type="protein sequence ID" value="QLY79170.1"/>
    <property type="molecule type" value="Genomic_DNA"/>
</dbReference>
<gene>
    <name evidence="3" type="ORF">HZF06_19125</name>
</gene>
<organism evidence="3 4">
    <name type="scientific">Clostridium intestinale</name>
    <dbReference type="NCBI Taxonomy" id="36845"/>
    <lineage>
        <taxon>Bacteria</taxon>
        <taxon>Bacillati</taxon>
        <taxon>Bacillota</taxon>
        <taxon>Clostridia</taxon>
        <taxon>Eubacteriales</taxon>
        <taxon>Clostridiaceae</taxon>
        <taxon>Clostridium</taxon>
    </lineage>
</organism>
<proteinExistence type="predicted"/>
<reference evidence="3 4" key="1">
    <citation type="submission" date="2020-07" db="EMBL/GenBank/DDBJ databases">
        <title>Electron transfer.</title>
        <authorList>
            <person name="Huang L."/>
            <person name="Liu X."/>
            <person name="Zhou S."/>
        </authorList>
    </citation>
    <scope>NUCLEOTIDE SEQUENCE [LARGE SCALE GENOMIC DNA]</scope>
    <source>
        <strain evidence="3 4">Lx1</strain>
    </source>
</reference>
<dbReference type="AlphaFoldDB" id="A0A7D6VT44"/>
<dbReference type="InterPro" id="IPR018649">
    <property type="entry name" value="SHOCT"/>
</dbReference>
<dbReference type="Pfam" id="PF14470">
    <property type="entry name" value="bPH_3"/>
    <property type="match status" value="1"/>
</dbReference>
<evidence type="ECO:0000259" key="2">
    <source>
        <dbReference type="Pfam" id="PF14470"/>
    </source>
</evidence>
<evidence type="ECO:0000259" key="1">
    <source>
        <dbReference type="Pfam" id="PF09851"/>
    </source>
</evidence>
<protein>
    <submittedName>
        <fullName evidence="3">SHOCT domain-containing protein</fullName>
    </submittedName>
</protein>
<dbReference type="Pfam" id="PF09851">
    <property type="entry name" value="SHOCT"/>
    <property type="match status" value="1"/>
</dbReference>
<name>A0A7D6VT44_9CLOT</name>
<dbReference type="RefSeq" id="WP_181601386.1">
    <property type="nucleotide sequence ID" value="NZ_CP059378.1"/>
</dbReference>